<name>A0A2G5BCS9_COERN</name>
<sequence length="231" mass="26191">MATGFRDYLNRFNEDKWLRITHILLNAVAATAGIFFLVAGIVDLYNVYEVFGGKTLPILYIIIGALVTFISLVGIVGSAKESQYIFGTYSGLLALLVIVQIIGLMVVWLRPLDIEDKFSNVWEKLYEDDQDTIRYIEKDLKCCGFKSPVDMPVPAHCSVKKHYGFTTGCLEPLEHQWNTRRHSILWVGFAMVSAQIVALLMGAELVRRFKRAREGYQRVPGQAERSPLLRT</sequence>
<accession>A0A2G5BCS9</accession>
<evidence type="ECO:0000256" key="2">
    <source>
        <dbReference type="ARBA" id="ARBA00022692"/>
    </source>
</evidence>
<dbReference type="EMBL" id="KZ303497">
    <property type="protein sequence ID" value="PIA16816.1"/>
    <property type="molecule type" value="Genomic_DNA"/>
</dbReference>
<dbReference type="AlphaFoldDB" id="A0A2G5BCS9"/>
<dbReference type="GO" id="GO:0016020">
    <property type="term" value="C:membrane"/>
    <property type="evidence" value="ECO:0007669"/>
    <property type="project" value="UniProtKB-SubCell"/>
</dbReference>
<keyword evidence="3 5" id="KW-1133">Transmembrane helix</keyword>
<feature type="transmembrane region" description="Helical" evidence="5">
    <location>
        <begin position="57"/>
        <end position="77"/>
    </location>
</feature>
<dbReference type="Proteomes" id="UP000242474">
    <property type="component" value="Unassembled WGS sequence"/>
</dbReference>
<evidence type="ECO:0000256" key="5">
    <source>
        <dbReference type="SAM" id="Phobius"/>
    </source>
</evidence>
<evidence type="ECO:0000313" key="6">
    <source>
        <dbReference type="EMBL" id="PIA16816.1"/>
    </source>
</evidence>
<evidence type="ECO:0000256" key="4">
    <source>
        <dbReference type="ARBA" id="ARBA00023136"/>
    </source>
</evidence>
<dbReference type="OrthoDB" id="71600at2759"/>
<keyword evidence="2 5" id="KW-0812">Transmembrane</keyword>
<reference evidence="6 7" key="1">
    <citation type="journal article" date="2015" name="Genome Biol. Evol.">
        <title>Phylogenomic analyses indicate that early fungi evolved digesting cell walls of algal ancestors of land plants.</title>
        <authorList>
            <person name="Chang Y."/>
            <person name="Wang S."/>
            <person name="Sekimoto S."/>
            <person name="Aerts A.L."/>
            <person name="Choi C."/>
            <person name="Clum A."/>
            <person name="LaButti K.M."/>
            <person name="Lindquist E.A."/>
            <person name="Yee Ngan C."/>
            <person name="Ohm R.A."/>
            <person name="Salamov A.A."/>
            <person name="Grigoriev I.V."/>
            <person name="Spatafora J.W."/>
            <person name="Berbee M.L."/>
        </authorList>
    </citation>
    <scope>NUCLEOTIDE SEQUENCE [LARGE SCALE GENOMIC DNA]</scope>
    <source>
        <strain evidence="6 7">NRRL 1564</strain>
    </source>
</reference>
<evidence type="ECO:0000256" key="1">
    <source>
        <dbReference type="ARBA" id="ARBA00004141"/>
    </source>
</evidence>
<gene>
    <name evidence="6" type="ORF">COEREDRAFT_86591</name>
</gene>
<feature type="transmembrane region" description="Helical" evidence="5">
    <location>
        <begin position="89"/>
        <end position="109"/>
    </location>
</feature>
<dbReference type="Pfam" id="PF00335">
    <property type="entry name" value="Tetraspanin"/>
    <property type="match status" value="1"/>
</dbReference>
<dbReference type="SUPFAM" id="SSF48652">
    <property type="entry name" value="Tetraspanin"/>
    <property type="match status" value="1"/>
</dbReference>
<dbReference type="PRINTS" id="PR00259">
    <property type="entry name" value="TMFOUR"/>
</dbReference>
<dbReference type="PANTHER" id="PTHR19282">
    <property type="entry name" value="TETRASPANIN"/>
    <property type="match status" value="1"/>
</dbReference>
<keyword evidence="4 5" id="KW-0472">Membrane</keyword>
<keyword evidence="7" id="KW-1185">Reference proteome</keyword>
<dbReference type="STRING" id="763665.A0A2G5BCS9"/>
<comment type="subcellular location">
    <subcellularLocation>
        <location evidence="1">Membrane</location>
        <topology evidence="1">Multi-pass membrane protein</topology>
    </subcellularLocation>
</comment>
<dbReference type="InterPro" id="IPR008952">
    <property type="entry name" value="Tetraspanin_EC2_sf"/>
</dbReference>
<evidence type="ECO:0000313" key="7">
    <source>
        <dbReference type="Proteomes" id="UP000242474"/>
    </source>
</evidence>
<protein>
    <submittedName>
        <fullName evidence="6">Tetraspannin-domain-containing protein</fullName>
    </submittedName>
</protein>
<dbReference type="Gene3D" id="1.10.1450.10">
    <property type="entry name" value="Tetraspanin"/>
    <property type="match status" value="1"/>
</dbReference>
<proteinExistence type="predicted"/>
<feature type="transmembrane region" description="Helical" evidence="5">
    <location>
        <begin position="183"/>
        <end position="203"/>
    </location>
</feature>
<feature type="transmembrane region" description="Helical" evidence="5">
    <location>
        <begin position="20"/>
        <end position="45"/>
    </location>
</feature>
<organism evidence="6 7">
    <name type="scientific">Coemansia reversa (strain ATCC 12441 / NRRL 1564)</name>
    <dbReference type="NCBI Taxonomy" id="763665"/>
    <lineage>
        <taxon>Eukaryota</taxon>
        <taxon>Fungi</taxon>
        <taxon>Fungi incertae sedis</taxon>
        <taxon>Zoopagomycota</taxon>
        <taxon>Kickxellomycotina</taxon>
        <taxon>Kickxellomycetes</taxon>
        <taxon>Kickxellales</taxon>
        <taxon>Kickxellaceae</taxon>
        <taxon>Coemansia</taxon>
    </lineage>
</organism>
<dbReference type="CDD" id="cd03127">
    <property type="entry name" value="tetraspanin_LEL"/>
    <property type="match status" value="1"/>
</dbReference>
<dbReference type="InterPro" id="IPR018499">
    <property type="entry name" value="Tetraspanin/Peripherin"/>
</dbReference>
<evidence type="ECO:0000256" key="3">
    <source>
        <dbReference type="ARBA" id="ARBA00022989"/>
    </source>
</evidence>